<evidence type="ECO:0000313" key="2">
    <source>
        <dbReference type="Proteomes" id="UP000005239"/>
    </source>
</evidence>
<evidence type="ECO:0000313" key="1">
    <source>
        <dbReference type="EnsemblMetazoa" id="PPA36199.1"/>
    </source>
</evidence>
<reference evidence="1" key="2">
    <citation type="submission" date="2022-06" db="UniProtKB">
        <authorList>
            <consortium name="EnsemblMetazoa"/>
        </authorList>
    </citation>
    <scope>IDENTIFICATION</scope>
    <source>
        <strain evidence="1">PS312</strain>
    </source>
</reference>
<accession>A0A8R1YPQ9</accession>
<sequence>MGASANAGVHLSTRLAKYQYTPPSDTNTGSLSEGWANCIAVLAMISIISIVSGCYVMPILTPWLLLSLILAWFGILGKLNRSPVHYMLVATVLLHSYCAIIAILLANNEFWTNEPNSSAKTGSGKPEALLILRVILLSISTKKLARAKPPQEV</sequence>
<dbReference type="Proteomes" id="UP000005239">
    <property type="component" value="Unassembled WGS sequence"/>
</dbReference>
<protein>
    <submittedName>
        <fullName evidence="1">Uncharacterized protein</fullName>
    </submittedName>
</protein>
<proteinExistence type="predicted"/>
<gene>
    <name evidence="1" type="primary">WBGene00274568</name>
</gene>
<keyword evidence="2" id="KW-1185">Reference proteome</keyword>
<name>A0A2A6CXP9_PRIPA</name>
<organism evidence="1 2">
    <name type="scientific">Pristionchus pacificus</name>
    <name type="common">Parasitic nematode worm</name>
    <dbReference type="NCBI Taxonomy" id="54126"/>
    <lineage>
        <taxon>Eukaryota</taxon>
        <taxon>Metazoa</taxon>
        <taxon>Ecdysozoa</taxon>
        <taxon>Nematoda</taxon>
        <taxon>Chromadorea</taxon>
        <taxon>Rhabditida</taxon>
        <taxon>Rhabditina</taxon>
        <taxon>Diplogasteromorpha</taxon>
        <taxon>Diplogasteroidea</taxon>
        <taxon>Neodiplogasteridae</taxon>
        <taxon>Pristionchus</taxon>
    </lineage>
</organism>
<dbReference type="EnsemblMetazoa" id="PPA36199.1">
    <property type="protein sequence ID" value="PPA36199.1"/>
    <property type="gene ID" value="WBGene00274568"/>
</dbReference>
<dbReference type="AlphaFoldDB" id="A0A2A6CXP9"/>
<reference evidence="2" key="1">
    <citation type="journal article" date="2008" name="Nat. Genet.">
        <title>The Pristionchus pacificus genome provides a unique perspective on nematode lifestyle and parasitism.</title>
        <authorList>
            <person name="Dieterich C."/>
            <person name="Clifton S.W."/>
            <person name="Schuster L.N."/>
            <person name="Chinwalla A."/>
            <person name="Delehaunty K."/>
            <person name="Dinkelacker I."/>
            <person name="Fulton L."/>
            <person name="Fulton R."/>
            <person name="Godfrey J."/>
            <person name="Minx P."/>
            <person name="Mitreva M."/>
            <person name="Roeseler W."/>
            <person name="Tian H."/>
            <person name="Witte H."/>
            <person name="Yang S.P."/>
            <person name="Wilson R.K."/>
            <person name="Sommer R.J."/>
        </authorList>
    </citation>
    <scope>NUCLEOTIDE SEQUENCE [LARGE SCALE GENOMIC DNA]</scope>
    <source>
        <strain evidence="2">PS312</strain>
    </source>
</reference>
<accession>A0A2A6CXP9</accession>